<protein>
    <submittedName>
        <fullName evidence="6">Pentulose/hexulose kinase</fullName>
        <ecNumber evidence="6">2.7.1.17</ecNumber>
    </submittedName>
</protein>
<dbReference type="InterPro" id="IPR043129">
    <property type="entry name" value="ATPase_NBD"/>
</dbReference>
<proteinExistence type="inferred from homology"/>
<dbReference type="AlphaFoldDB" id="A0AAC9HQC2"/>
<comment type="similarity">
    <text evidence="1">Belongs to the FGGY kinase family.</text>
</comment>
<dbReference type="EMBL" id="CP014859">
    <property type="protein sequence ID" value="AOS63399.1"/>
    <property type="molecule type" value="Genomic_DNA"/>
</dbReference>
<name>A0AAC9HQC2_9PSEU</name>
<feature type="domain" description="Carbohydrate kinase FGGY C-terminal" evidence="5">
    <location>
        <begin position="259"/>
        <end position="445"/>
    </location>
</feature>
<keyword evidence="7" id="KW-1185">Reference proteome</keyword>
<dbReference type="InterPro" id="IPR018484">
    <property type="entry name" value="FGGY_N"/>
</dbReference>
<evidence type="ECO:0000313" key="6">
    <source>
        <dbReference type="EMBL" id="AOS63399.1"/>
    </source>
</evidence>
<dbReference type="PANTHER" id="PTHR43095">
    <property type="entry name" value="SUGAR KINASE"/>
    <property type="match status" value="1"/>
</dbReference>
<evidence type="ECO:0000313" key="7">
    <source>
        <dbReference type="Proteomes" id="UP000095210"/>
    </source>
</evidence>
<dbReference type="RefSeq" id="WP_069849153.1">
    <property type="nucleotide sequence ID" value="NZ_CP014859.1"/>
</dbReference>
<dbReference type="PIRSF" id="PIRSF000538">
    <property type="entry name" value="GlpK"/>
    <property type="match status" value="1"/>
</dbReference>
<reference evidence="7" key="1">
    <citation type="submission" date="2016-03" db="EMBL/GenBank/DDBJ databases">
        <title>Complete genome sequence of the type strain Actinoalloteichus hymeniacidonis DSM 45092.</title>
        <authorList>
            <person name="Schaffert L."/>
            <person name="Albersmeier A."/>
            <person name="Winkler A."/>
            <person name="Kalinowski J."/>
            <person name="Zotchev S."/>
            <person name="Ruckert C."/>
        </authorList>
    </citation>
    <scope>NUCLEOTIDE SEQUENCE [LARGE SCALE GENOMIC DNA]</scope>
    <source>
        <strain evidence="7">HPA177(T) (DSM 45092(T))</strain>
    </source>
</reference>
<dbReference type="InterPro" id="IPR050406">
    <property type="entry name" value="FGGY_Carb_Kinase"/>
</dbReference>
<evidence type="ECO:0000256" key="1">
    <source>
        <dbReference type="ARBA" id="ARBA00009156"/>
    </source>
</evidence>
<keyword evidence="3 6" id="KW-0418">Kinase</keyword>
<keyword evidence="2 6" id="KW-0808">Transferase</keyword>
<gene>
    <name evidence="6" type="ORF">TL08_12925</name>
</gene>
<sequence>MDARPVVCAVDVGTSAVRAAVVTADGRVLRQARRERPPGQGAVTFDALRLWADLQIVLRTLFAEGTEGDAASEDLRALAVAGHIGTVALDDTGEPVAPGGGWADTAGADEVTQGWADPAVALYRAGRPVVTGGAVPALRALRRTDPRAHQRIRCVSSPKDFLVGRLTGVAATDHTSAAYTLGSDVHRRTWSAELIAAADLDPTCFPPQHAATDLVGHVHADAARRTGLPEGLPVACGGPDGTVGAAAVLGSRTGAVVDVAGSTDVLTRILTDPAEAAGRAGVLNPYLDGAHWSLGGATGMTGAGVAHWTALLGLGDPATATAELGAAYDDIPPGCDGLALVPLVTGSRFPDWQPAERGALWGMHERHGPAHVVRAAQEAAAYVVRSAVEALGGTDDGVPVLLAGGTAKSPSLTQLRADVLGRPLSVCVEADVSLRGAALLATVAAGLHPDLRSAQAAMAPRLTGVEPDPERSHRYDELYRRWQRTRQAVIDTR</sequence>
<dbReference type="KEGG" id="ahm:TL08_12925"/>
<dbReference type="Pfam" id="PF02782">
    <property type="entry name" value="FGGY_C"/>
    <property type="match status" value="1"/>
</dbReference>
<accession>A0AAC9HQC2</accession>
<dbReference type="SUPFAM" id="SSF53067">
    <property type="entry name" value="Actin-like ATPase domain"/>
    <property type="match status" value="2"/>
</dbReference>
<dbReference type="GO" id="GO:0004856">
    <property type="term" value="F:D-xylulokinase activity"/>
    <property type="evidence" value="ECO:0007669"/>
    <property type="project" value="UniProtKB-EC"/>
</dbReference>
<evidence type="ECO:0000259" key="4">
    <source>
        <dbReference type="Pfam" id="PF00370"/>
    </source>
</evidence>
<dbReference type="Proteomes" id="UP000095210">
    <property type="component" value="Chromosome"/>
</dbReference>
<organism evidence="6 7">
    <name type="scientific">Actinoalloteichus hymeniacidonis</name>
    <dbReference type="NCBI Taxonomy" id="340345"/>
    <lineage>
        <taxon>Bacteria</taxon>
        <taxon>Bacillati</taxon>
        <taxon>Actinomycetota</taxon>
        <taxon>Actinomycetes</taxon>
        <taxon>Pseudonocardiales</taxon>
        <taxon>Pseudonocardiaceae</taxon>
        <taxon>Actinoalloteichus</taxon>
    </lineage>
</organism>
<dbReference type="Pfam" id="PF00370">
    <property type="entry name" value="FGGY_N"/>
    <property type="match status" value="1"/>
</dbReference>
<evidence type="ECO:0000256" key="3">
    <source>
        <dbReference type="ARBA" id="ARBA00022777"/>
    </source>
</evidence>
<evidence type="ECO:0000259" key="5">
    <source>
        <dbReference type="Pfam" id="PF02782"/>
    </source>
</evidence>
<dbReference type="EC" id="2.7.1.17" evidence="6"/>
<dbReference type="InterPro" id="IPR018485">
    <property type="entry name" value="FGGY_C"/>
</dbReference>
<dbReference type="InterPro" id="IPR000577">
    <property type="entry name" value="Carb_kinase_FGGY"/>
</dbReference>
<evidence type="ECO:0000256" key="2">
    <source>
        <dbReference type="ARBA" id="ARBA00022679"/>
    </source>
</evidence>
<dbReference type="Gene3D" id="3.30.420.40">
    <property type="match status" value="2"/>
</dbReference>
<feature type="domain" description="Carbohydrate kinase FGGY N-terminal" evidence="4">
    <location>
        <begin position="7"/>
        <end position="245"/>
    </location>
</feature>